<reference evidence="2 3" key="1">
    <citation type="submission" date="2018-05" db="EMBL/GenBank/DDBJ databases">
        <title>Genomic Encyclopedia of Type Strains, Phase III (KMG-III): the genomes of soil and plant-associated and newly described type strains.</title>
        <authorList>
            <person name="Whitman W."/>
        </authorList>
    </citation>
    <scope>NUCLEOTIDE SEQUENCE [LARGE SCALE GENOMIC DNA]</scope>
    <source>
        <strain evidence="2 3">CECT 5696</strain>
    </source>
</reference>
<protein>
    <submittedName>
        <fullName evidence="2">Zinc dependent phospholipase C</fullName>
    </submittedName>
</protein>
<dbReference type="AlphaFoldDB" id="A0A2V2Z1G3"/>
<gene>
    <name evidence="2" type="ORF">DFQ01_102284</name>
</gene>
<comment type="caution">
    <text evidence="2">The sequence shown here is derived from an EMBL/GenBank/DDBJ whole genome shotgun (WGS) entry which is preliminary data.</text>
</comment>
<proteinExistence type="predicted"/>
<feature type="domain" description="Phospholipase C/D" evidence="1">
    <location>
        <begin position="7"/>
        <end position="150"/>
    </location>
</feature>
<accession>A0A2V2Z1G3</accession>
<evidence type="ECO:0000313" key="2">
    <source>
        <dbReference type="EMBL" id="PWW07391.1"/>
    </source>
</evidence>
<dbReference type="OrthoDB" id="9810528at2"/>
<organism evidence="2 3">
    <name type="scientific">Paenibacillus cellulosilyticus</name>
    <dbReference type="NCBI Taxonomy" id="375489"/>
    <lineage>
        <taxon>Bacteria</taxon>
        <taxon>Bacillati</taxon>
        <taxon>Bacillota</taxon>
        <taxon>Bacilli</taxon>
        <taxon>Bacillales</taxon>
        <taxon>Paenibacillaceae</taxon>
        <taxon>Paenibacillus</taxon>
    </lineage>
</organism>
<dbReference type="Pfam" id="PF00882">
    <property type="entry name" value="Zn_dep_PLPC"/>
    <property type="match status" value="1"/>
</dbReference>
<keyword evidence="3" id="KW-1185">Reference proteome</keyword>
<name>A0A2V2Z1G3_9BACL</name>
<dbReference type="EMBL" id="QGTQ01000002">
    <property type="protein sequence ID" value="PWW07391.1"/>
    <property type="molecule type" value="Genomic_DNA"/>
</dbReference>
<evidence type="ECO:0000313" key="3">
    <source>
        <dbReference type="Proteomes" id="UP000246635"/>
    </source>
</evidence>
<sequence length="346" mass="40007">MPNVWAHFLFGHTIMERLGEQEWIADEETRKWFNLGCQGPDFLFYHRFLPWHKNTIMNLLGSDMHNYECGPALMDLLDAVSGRLSTKEGRYSAAYGIGFVLHHVLDRNMHPYVFSRSGFRKWDHQRFEIAMDTIIASRLFGIETWKTPVWKEISPSQPLTDILREAFENIAAVRYPHLASEIKSEYWNEAMRDMISAQRLFYDPTGIRRLFTFGKIEPMVYRKNLPDYDWMNEQELPWLDPVDGETLHTVSAWTLWDQAIEDALTVTAAVLTMIRETQTTNEARTVTAELELNRSFELRSAVEELLGSRSYETGLPCESGSVIRYADPIWPDGGVKEVEAVVESTG</sequence>
<dbReference type="Proteomes" id="UP000246635">
    <property type="component" value="Unassembled WGS sequence"/>
</dbReference>
<evidence type="ECO:0000259" key="1">
    <source>
        <dbReference type="Pfam" id="PF00882"/>
    </source>
</evidence>
<dbReference type="InterPro" id="IPR029002">
    <property type="entry name" value="PLPC/GPLD1"/>
</dbReference>
<dbReference type="RefSeq" id="WP_110042634.1">
    <property type="nucleotide sequence ID" value="NZ_CP054612.1"/>
</dbReference>